<organism evidence="5 6">
    <name type="scientific">Alkalimonas amylolytica</name>
    <dbReference type="NCBI Taxonomy" id="152573"/>
    <lineage>
        <taxon>Bacteria</taxon>
        <taxon>Pseudomonadati</taxon>
        <taxon>Pseudomonadota</taxon>
        <taxon>Gammaproteobacteria</taxon>
        <taxon>Alkalimonas</taxon>
    </lineage>
</organism>
<evidence type="ECO:0000259" key="4">
    <source>
        <dbReference type="PROSITE" id="PS51084"/>
    </source>
</evidence>
<dbReference type="RefSeq" id="WP_091339744.1">
    <property type="nucleotide sequence ID" value="NZ_FNRM01000002.1"/>
</dbReference>
<feature type="short sequence motif" description="Histidine triad motif" evidence="2 3">
    <location>
        <begin position="99"/>
        <end position="103"/>
    </location>
</feature>
<dbReference type="PROSITE" id="PS00892">
    <property type="entry name" value="HIT_1"/>
    <property type="match status" value="1"/>
</dbReference>
<dbReference type="EMBL" id="FNRM01000002">
    <property type="protein sequence ID" value="SEA19268.1"/>
    <property type="molecule type" value="Genomic_DNA"/>
</dbReference>
<dbReference type="InterPro" id="IPR019808">
    <property type="entry name" value="Histidine_triad_CS"/>
</dbReference>
<dbReference type="GO" id="GO:0003824">
    <property type="term" value="F:catalytic activity"/>
    <property type="evidence" value="ECO:0007669"/>
    <property type="project" value="InterPro"/>
</dbReference>
<evidence type="ECO:0000256" key="1">
    <source>
        <dbReference type="PIRSR" id="PIRSR601310-1"/>
    </source>
</evidence>
<dbReference type="InterPro" id="IPR036265">
    <property type="entry name" value="HIT-like_sf"/>
</dbReference>
<dbReference type="PROSITE" id="PS51084">
    <property type="entry name" value="HIT_2"/>
    <property type="match status" value="1"/>
</dbReference>
<keyword evidence="6" id="KW-1185">Reference proteome</keyword>
<proteinExistence type="predicted"/>
<dbReference type="AlphaFoldDB" id="A0A1H3Z6V9"/>
<evidence type="ECO:0000313" key="5">
    <source>
        <dbReference type="EMBL" id="SEA19268.1"/>
    </source>
</evidence>
<dbReference type="SUPFAM" id="SSF54197">
    <property type="entry name" value="HIT-like"/>
    <property type="match status" value="1"/>
</dbReference>
<dbReference type="PANTHER" id="PTHR23089">
    <property type="entry name" value="HISTIDINE TRIAD HIT PROTEIN"/>
    <property type="match status" value="1"/>
</dbReference>
<accession>A0A1H3Z6V9</accession>
<dbReference type="Pfam" id="PF01230">
    <property type="entry name" value="HIT"/>
    <property type="match status" value="1"/>
</dbReference>
<evidence type="ECO:0000256" key="2">
    <source>
        <dbReference type="PIRSR" id="PIRSR601310-3"/>
    </source>
</evidence>
<name>A0A1H3Z6V9_ALKAM</name>
<dbReference type="InterPro" id="IPR011146">
    <property type="entry name" value="HIT-like"/>
</dbReference>
<feature type="domain" description="HIT" evidence="4">
    <location>
        <begin position="6"/>
        <end position="115"/>
    </location>
</feature>
<dbReference type="CDD" id="cd01276">
    <property type="entry name" value="PKCI_related"/>
    <property type="match status" value="1"/>
</dbReference>
<dbReference type="STRING" id="152573.SAMN04488051_10248"/>
<protein>
    <submittedName>
        <fullName evidence="5">Histidine triad (HIT) family protein</fullName>
    </submittedName>
</protein>
<dbReference type="Gene3D" id="3.30.428.10">
    <property type="entry name" value="HIT-like"/>
    <property type="match status" value="1"/>
</dbReference>
<evidence type="ECO:0000313" key="6">
    <source>
        <dbReference type="Proteomes" id="UP000198773"/>
    </source>
</evidence>
<dbReference type="NCBIfam" id="NF007965">
    <property type="entry name" value="PRK10687.1"/>
    <property type="match status" value="1"/>
</dbReference>
<sequence>MAEETIFSKIVRGEIPADILYQDELVTAFRDINPRAPSHILIIPNHLIPTVNDVKPEDEQALGRLFTVARQLAAAEGIAEDGYRLIMNCNQHGGQEVYHIHLHLVGGRPLGPMLSY</sequence>
<evidence type="ECO:0000256" key="3">
    <source>
        <dbReference type="PROSITE-ProRule" id="PRU00464"/>
    </source>
</evidence>
<reference evidence="5 6" key="1">
    <citation type="submission" date="2016-10" db="EMBL/GenBank/DDBJ databases">
        <authorList>
            <person name="de Groot N.N."/>
        </authorList>
    </citation>
    <scope>NUCLEOTIDE SEQUENCE [LARGE SCALE GENOMIC DNA]</scope>
    <source>
        <strain evidence="5 6">CGMCC 1.3430</strain>
    </source>
</reference>
<dbReference type="OrthoDB" id="9784774at2"/>
<gene>
    <name evidence="5" type="ORF">SAMN04488051_10248</name>
</gene>
<dbReference type="PRINTS" id="PR00332">
    <property type="entry name" value="HISTRIAD"/>
</dbReference>
<feature type="active site" description="Tele-AMP-histidine intermediate" evidence="1">
    <location>
        <position position="101"/>
    </location>
</feature>
<dbReference type="InterPro" id="IPR001310">
    <property type="entry name" value="Histidine_triad_HIT"/>
</dbReference>
<dbReference type="Proteomes" id="UP000198773">
    <property type="component" value="Unassembled WGS sequence"/>
</dbReference>